<proteinExistence type="predicted"/>
<accession>A0ABQ5GHN4</accession>
<keyword evidence="2" id="KW-1185">Reference proteome</keyword>
<sequence length="338" mass="39728">MGNANPIRTLGDYSKPNHEGYRNTIELHVGNNVVLLRSDTIRRTIDQSAGGKLHDRNAKESWALLEDLALYDNESWNDPRDCAKLVKEISLPQDVPSISDRRLIKLKNQFQRLMEAHLAPIQPTQEDKAKEEGNVMASTTEYEDYKMTIESKEEFEEETKEEIEEEEEYSPKRFDTFQTMKKLRYHEWLLKNPRPPWVKAKVRTENLNNIKFSCMIDHFDNRQAYLDMESQINVMSTLHYNWIMSKRMGPRRKPSNPRKICNFVGRVMGLKVFVGNFTYEYNFMVLEGITSVIDHDLGSVVFGKPFVEATRIVYDREEGVIMFEKDTQKIMFRMPHKM</sequence>
<evidence type="ECO:0008006" key="3">
    <source>
        <dbReference type="Google" id="ProtNLM"/>
    </source>
</evidence>
<dbReference type="EMBL" id="BQNB010018514">
    <property type="protein sequence ID" value="GJT75238.1"/>
    <property type="molecule type" value="Genomic_DNA"/>
</dbReference>
<name>A0ABQ5GHN4_9ASTR</name>
<reference evidence="1" key="2">
    <citation type="submission" date="2022-01" db="EMBL/GenBank/DDBJ databases">
        <authorList>
            <person name="Yamashiro T."/>
            <person name="Shiraishi A."/>
            <person name="Satake H."/>
            <person name="Nakayama K."/>
        </authorList>
    </citation>
    <scope>NUCLEOTIDE SEQUENCE</scope>
</reference>
<organism evidence="1 2">
    <name type="scientific">Tanacetum coccineum</name>
    <dbReference type="NCBI Taxonomy" id="301880"/>
    <lineage>
        <taxon>Eukaryota</taxon>
        <taxon>Viridiplantae</taxon>
        <taxon>Streptophyta</taxon>
        <taxon>Embryophyta</taxon>
        <taxon>Tracheophyta</taxon>
        <taxon>Spermatophyta</taxon>
        <taxon>Magnoliopsida</taxon>
        <taxon>eudicotyledons</taxon>
        <taxon>Gunneridae</taxon>
        <taxon>Pentapetalae</taxon>
        <taxon>asterids</taxon>
        <taxon>campanulids</taxon>
        <taxon>Asterales</taxon>
        <taxon>Asteraceae</taxon>
        <taxon>Asteroideae</taxon>
        <taxon>Anthemideae</taxon>
        <taxon>Anthemidinae</taxon>
        <taxon>Tanacetum</taxon>
    </lineage>
</organism>
<comment type="caution">
    <text evidence="1">The sequence shown here is derived from an EMBL/GenBank/DDBJ whole genome shotgun (WGS) entry which is preliminary data.</text>
</comment>
<protein>
    <recommendedName>
        <fullName evidence="3">MAK10-like protein</fullName>
    </recommendedName>
</protein>
<evidence type="ECO:0000313" key="1">
    <source>
        <dbReference type="EMBL" id="GJT75238.1"/>
    </source>
</evidence>
<reference evidence="1" key="1">
    <citation type="journal article" date="2022" name="Int. J. Mol. Sci.">
        <title>Draft Genome of Tanacetum Coccineum: Genomic Comparison of Closely Related Tanacetum-Family Plants.</title>
        <authorList>
            <person name="Yamashiro T."/>
            <person name="Shiraishi A."/>
            <person name="Nakayama K."/>
            <person name="Satake H."/>
        </authorList>
    </citation>
    <scope>NUCLEOTIDE SEQUENCE</scope>
</reference>
<dbReference type="Proteomes" id="UP001151760">
    <property type="component" value="Unassembled WGS sequence"/>
</dbReference>
<gene>
    <name evidence="1" type="ORF">Tco_1041963</name>
</gene>
<evidence type="ECO:0000313" key="2">
    <source>
        <dbReference type="Proteomes" id="UP001151760"/>
    </source>
</evidence>